<gene>
    <name evidence="9" type="primary">uxuA</name>
    <name evidence="10" type="ORF">AA81_12065</name>
</gene>
<reference evidence="10 11" key="1">
    <citation type="submission" date="2014-01" db="EMBL/GenBank/DDBJ databases">
        <title>Comparative genomics of Petrotoga.</title>
        <authorList>
            <person name="Chow K."/>
            <person name="Charchuk R."/>
            <person name="Nesbo C.L."/>
        </authorList>
    </citation>
    <scope>NUCLEOTIDE SEQUENCE [LARGE SCALE GENOMIC DNA]</scope>
    <source>
        <strain evidence="10 11">DSM 16923</strain>
    </source>
</reference>
<dbReference type="PANTHER" id="PTHR30387:SF2">
    <property type="entry name" value="MANNONATE DEHYDRATASE"/>
    <property type="match status" value="1"/>
</dbReference>
<dbReference type="HAMAP" id="MF_00106">
    <property type="entry name" value="UxuA"/>
    <property type="match status" value="1"/>
</dbReference>
<evidence type="ECO:0000256" key="1">
    <source>
        <dbReference type="ARBA" id="ARBA00001794"/>
    </source>
</evidence>
<dbReference type="GO" id="GO:0008198">
    <property type="term" value="F:ferrous iron binding"/>
    <property type="evidence" value="ECO:0007669"/>
    <property type="project" value="TreeGrafter"/>
</dbReference>
<evidence type="ECO:0000256" key="3">
    <source>
        <dbReference type="ARBA" id="ARBA00004892"/>
    </source>
</evidence>
<keyword evidence="8 9" id="KW-0456">Lyase</keyword>
<comment type="pathway">
    <text evidence="3 9">Carbohydrate metabolism; pentose and glucuronate interconversion.</text>
</comment>
<dbReference type="EMBL" id="JALY01000254">
    <property type="protein sequence ID" value="POZ89989.1"/>
    <property type="molecule type" value="Genomic_DNA"/>
</dbReference>
<comment type="caution">
    <text evidence="10">The sequence shown here is derived from an EMBL/GenBank/DDBJ whole genome shotgun (WGS) entry which is preliminary data.</text>
</comment>
<dbReference type="InterPro" id="IPR004628">
    <property type="entry name" value="Man_deHydtase"/>
</dbReference>
<evidence type="ECO:0000313" key="11">
    <source>
        <dbReference type="Proteomes" id="UP000236950"/>
    </source>
</evidence>
<evidence type="ECO:0000256" key="2">
    <source>
        <dbReference type="ARBA" id="ARBA00002713"/>
    </source>
</evidence>
<dbReference type="PIRSF" id="PIRSF016049">
    <property type="entry name" value="Man_dehyd"/>
    <property type="match status" value="1"/>
</dbReference>
<organism evidence="10 11">
    <name type="scientific">Petrotoga halophila DSM 16923</name>
    <dbReference type="NCBI Taxonomy" id="1122953"/>
    <lineage>
        <taxon>Bacteria</taxon>
        <taxon>Thermotogati</taxon>
        <taxon>Thermotogota</taxon>
        <taxon>Thermotogae</taxon>
        <taxon>Petrotogales</taxon>
        <taxon>Petrotogaceae</taxon>
        <taxon>Petrotoga</taxon>
    </lineage>
</organism>
<evidence type="ECO:0000256" key="8">
    <source>
        <dbReference type="ARBA" id="ARBA00023239"/>
    </source>
</evidence>
<evidence type="ECO:0000256" key="9">
    <source>
        <dbReference type="HAMAP-Rule" id="MF_00106"/>
    </source>
</evidence>
<dbReference type="UniPathway" id="UPA00246"/>
<evidence type="ECO:0000256" key="6">
    <source>
        <dbReference type="ARBA" id="ARBA00023004"/>
    </source>
</evidence>
<proteinExistence type="inferred from homology"/>
<dbReference type="NCBIfam" id="NF003027">
    <property type="entry name" value="PRK03906.1"/>
    <property type="match status" value="1"/>
</dbReference>
<dbReference type="Pfam" id="PF03786">
    <property type="entry name" value="UxuA"/>
    <property type="match status" value="1"/>
</dbReference>
<dbReference type="GO" id="GO:0030145">
    <property type="term" value="F:manganese ion binding"/>
    <property type="evidence" value="ECO:0007669"/>
    <property type="project" value="TreeGrafter"/>
</dbReference>
<name>A0A2S5EAD6_9BACT</name>
<evidence type="ECO:0000256" key="4">
    <source>
        <dbReference type="ARBA" id="ARBA00007389"/>
    </source>
</evidence>
<comment type="cofactor">
    <cofactor evidence="9">
        <name>Fe(2+)</name>
        <dbReference type="ChEBI" id="CHEBI:29033"/>
    </cofactor>
    <cofactor evidence="9">
        <name>Mn(2+)</name>
        <dbReference type="ChEBI" id="CHEBI:29035"/>
    </cofactor>
</comment>
<keyword evidence="11" id="KW-1185">Reference proteome</keyword>
<dbReference type="AlphaFoldDB" id="A0A2S5EAD6"/>
<dbReference type="PANTHER" id="PTHR30387">
    <property type="entry name" value="MANNONATE DEHYDRATASE"/>
    <property type="match status" value="1"/>
</dbReference>
<dbReference type="InterPro" id="IPR036237">
    <property type="entry name" value="Xyl_isomerase-like_sf"/>
</dbReference>
<dbReference type="SUPFAM" id="SSF51658">
    <property type="entry name" value="Xylose isomerase-like"/>
    <property type="match status" value="1"/>
</dbReference>
<dbReference type="Proteomes" id="UP000236950">
    <property type="component" value="Unassembled WGS sequence"/>
</dbReference>
<dbReference type="RefSeq" id="WP_103899196.1">
    <property type="nucleotide sequence ID" value="NZ_JALY01000254.1"/>
</dbReference>
<dbReference type="NCBIfam" id="TIGR00695">
    <property type="entry name" value="uxuA"/>
    <property type="match status" value="1"/>
</dbReference>
<comment type="function">
    <text evidence="2 9">Catalyzes the dehydration of D-mannonate.</text>
</comment>
<evidence type="ECO:0000256" key="5">
    <source>
        <dbReference type="ARBA" id="ARBA00012927"/>
    </source>
</evidence>
<comment type="catalytic activity">
    <reaction evidence="1 9">
        <text>D-mannonate = 2-dehydro-3-deoxy-D-gluconate + H2O</text>
        <dbReference type="Rhea" id="RHEA:20097"/>
        <dbReference type="ChEBI" id="CHEBI:15377"/>
        <dbReference type="ChEBI" id="CHEBI:17767"/>
        <dbReference type="ChEBI" id="CHEBI:57990"/>
        <dbReference type="EC" id="4.2.1.8"/>
    </reaction>
</comment>
<dbReference type="GO" id="GO:0008927">
    <property type="term" value="F:mannonate dehydratase activity"/>
    <property type="evidence" value="ECO:0007669"/>
    <property type="project" value="UniProtKB-UniRule"/>
</dbReference>
<comment type="similarity">
    <text evidence="4 9">Belongs to the mannonate dehydratase family.</text>
</comment>
<protein>
    <recommendedName>
        <fullName evidence="5 9">Mannonate dehydratase</fullName>
        <ecNumber evidence="5 9">4.2.1.8</ecNumber>
    </recommendedName>
    <alternativeName>
        <fullName evidence="9">D-mannonate hydro-lyase</fullName>
    </alternativeName>
</protein>
<sequence>MEFIMRWFGEGDDSVSLSQIKQIPVISGIAGTLDDIPVGEVWPFDKIENLKNKVNKEGLKLEVIESVNIHEDIKAGLATRDHYIDNYIKTIQNLSKIGIKIICYNFMPIFDWIRTDLYYKLNDGSTTMAYFDEKIKDITPEQLIDEFKRNSAGFSLPGWENEKLKDIEKLFEIFKDVNEERLFKNLEYFLKAVIPECEKLNIKLAIHPDDPPWSIFGLPRIVSTKEKLERIVKCIDSPSNTLAVCTGSLGAREDNDIPQIIRHFGERDKISFVHVRNIKRIGNKRFFETSHMSKEGTLDMIEILKVLYEVNFNGYLRPDHGRNIWNEKARPGYGLYDRALGVSYLYGIWETLNKLK</sequence>
<dbReference type="EC" id="4.2.1.8" evidence="5 9"/>
<accession>A0A2S5EAD6</accession>
<evidence type="ECO:0000256" key="7">
    <source>
        <dbReference type="ARBA" id="ARBA00023211"/>
    </source>
</evidence>
<dbReference type="GO" id="GO:0042840">
    <property type="term" value="P:D-glucuronate catabolic process"/>
    <property type="evidence" value="ECO:0007669"/>
    <property type="project" value="TreeGrafter"/>
</dbReference>
<keyword evidence="6 9" id="KW-0408">Iron</keyword>
<keyword evidence="7 9" id="KW-0464">Manganese</keyword>
<dbReference type="Gene3D" id="3.20.20.150">
    <property type="entry name" value="Divalent-metal-dependent TIM barrel enzymes"/>
    <property type="match status" value="1"/>
</dbReference>
<evidence type="ECO:0000313" key="10">
    <source>
        <dbReference type="EMBL" id="POZ89989.1"/>
    </source>
</evidence>